<accession>A0ABU6GHD1</accession>
<organism evidence="2 3">
    <name type="scientific">Paenibacillus dokdonensis</name>
    <dbReference type="NCBI Taxonomy" id="2567944"/>
    <lineage>
        <taxon>Bacteria</taxon>
        <taxon>Bacillati</taxon>
        <taxon>Bacillota</taxon>
        <taxon>Bacilli</taxon>
        <taxon>Bacillales</taxon>
        <taxon>Paenibacillaceae</taxon>
        <taxon>Paenibacillus</taxon>
    </lineage>
</organism>
<dbReference type="RefSeq" id="WP_326085189.1">
    <property type="nucleotide sequence ID" value="NZ_JARLKZ010000002.1"/>
</dbReference>
<dbReference type="PROSITE" id="PS50263">
    <property type="entry name" value="CN_HYDROLASE"/>
    <property type="match status" value="1"/>
</dbReference>
<protein>
    <recommendedName>
        <fullName evidence="1">CN hydrolase domain-containing protein</fullName>
    </recommendedName>
</protein>
<evidence type="ECO:0000259" key="1">
    <source>
        <dbReference type="PROSITE" id="PS50263"/>
    </source>
</evidence>
<sequence>MRIVIGQPKMEKELKQLEEELMAHPDADMFIFPEGYIHANLEQACKLAGMHHTAIISGYKNPKDWAVIIDASGDILLNRAKYGEGSIAEVKGWRIAFLLCDELVLQGLGEQPESIDLIVHPIGVGMFSEEQFQEWIDLAKNIAKQHQAFMIGTSHADGSYRGAETSIPIAYCMNPQGEEIFIRKNDTRTILLDTETMQITAYEVAGWS</sequence>
<dbReference type="EMBL" id="JARLKZ010000002">
    <property type="protein sequence ID" value="MEC0238527.1"/>
    <property type="molecule type" value="Genomic_DNA"/>
</dbReference>
<evidence type="ECO:0000313" key="2">
    <source>
        <dbReference type="EMBL" id="MEC0238527.1"/>
    </source>
</evidence>
<comment type="caution">
    <text evidence="2">The sequence shown here is derived from an EMBL/GenBank/DDBJ whole genome shotgun (WGS) entry which is preliminary data.</text>
</comment>
<dbReference type="InterPro" id="IPR036526">
    <property type="entry name" value="C-N_Hydrolase_sf"/>
</dbReference>
<evidence type="ECO:0000313" key="3">
    <source>
        <dbReference type="Proteomes" id="UP001344632"/>
    </source>
</evidence>
<dbReference type="InterPro" id="IPR003010">
    <property type="entry name" value="C-N_Hydrolase"/>
</dbReference>
<keyword evidence="3" id="KW-1185">Reference proteome</keyword>
<reference evidence="2 3" key="1">
    <citation type="submission" date="2023-03" db="EMBL/GenBank/DDBJ databases">
        <title>Bacillus Genome Sequencing.</title>
        <authorList>
            <person name="Dunlap C."/>
        </authorList>
    </citation>
    <scope>NUCLEOTIDE SEQUENCE [LARGE SCALE GENOMIC DNA]</scope>
    <source>
        <strain evidence="2 3">BD-525</strain>
    </source>
</reference>
<name>A0ABU6GHD1_9BACL</name>
<proteinExistence type="predicted"/>
<feature type="domain" description="CN hydrolase" evidence="1">
    <location>
        <begin position="1"/>
        <end position="198"/>
    </location>
</feature>
<gene>
    <name evidence="2" type="ORF">P4H66_01400</name>
</gene>
<dbReference type="SUPFAM" id="SSF56317">
    <property type="entry name" value="Carbon-nitrogen hydrolase"/>
    <property type="match status" value="1"/>
</dbReference>
<dbReference type="Proteomes" id="UP001344632">
    <property type="component" value="Unassembled WGS sequence"/>
</dbReference>